<feature type="compositionally biased region" description="Low complexity" evidence="1">
    <location>
        <begin position="24"/>
        <end position="38"/>
    </location>
</feature>
<dbReference type="InterPro" id="IPR020471">
    <property type="entry name" value="AKR"/>
</dbReference>
<dbReference type="GO" id="GO:0010349">
    <property type="term" value="F:L-galactose dehydrogenase activity"/>
    <property type="evidence" value="ECO:0007669"/>
    <property type="project" value="TreeGrafter"/>
</dbReference>
<organism evidence="2 3">
    <name type="scientific">Durio zibethinus</name>
    <name type="common">Durian</name>
    <dbReference type="NCBI Taxonomy" id="66656"/>
    <lineage>
        <taxon>Eukaryota</taxon>
        <taxon>Viridiplantae</taxon>
        <taxon>Streptophyta</taxon>
        <taxon>Embryophyta</taxon>
        <taxon>Tracheophyta</taxon>
        <taxon>Spermatophyta</taxon>
        <taxon>Magnoliopsida</taxon>
        <taxon>eudicotyledons</taxon>
        <taxon>Gunneridae</taxon>
        <taxon>Pentapetalae</taxon>
        <taxon>rosids</taxon>
        <taxon>malvids</taxon>
        <taxon>Malvales</taxon>
        <taxon>Malvaceae</taxon>
        <taxon>Helicteroideae</taxon>
        <taxon>Durio</taxon>
    </lineage>
</organism>
<dbReference type="KEGG" id="dzi:111281971"/>
<feature type="region of interest" description="Disordered" evidence="1">
    <location>
        <begin position="18"/>
        <end position="39"/>
    </location>
</feature>
<sequence>MLHLFLYSVFGPISKTTPLPPSTKPSASASTSSTPTRTLSEKMLGKGYREGFDFSAVDETIPALQELTEAVKIRFIGITGLPLETFTYGLDRVPPGTIDVILSYCYYSINDSSLEDLLPYLKNEGQCISTCYGASYSAWSTGGASSIT</sequence>
<name>A0A6P5XAX6_DURZI</name>
<dbReference type="Proteomes" id="UP000515121">
    <property type="component" value="Unplaced"/>
</dbReference>
<accession>A0A6P5XAX6</accession>
<dbReference type="AlphaFoldDB" id="A0A6P5XAX6"/>
<keyword evidence="2" id="KW-1185">Reference proteome</keyword>
<dbReference type="SUPFAM" id="SSF51430">
    <property type="entry name" value="NAD(P)-linked oxidoreductase"/>
    <property type="match status" value="1"/>
</dbReference>
<dbReference type="GO" id="GO:0019853">
    <property type="term" value="P:L-ascorbic acid biosynthetic process"/>
    <property type="evidence" value="ECO:0007669"/>
    <property type="project" value="TreeGrafter"/>
</dbReference>
<dbReference type="InterPro" id="IPR036812">
    <property type="entry name" value="NAD(P)_OxRdtase_dom_sf"/>
</dbReference>
<dbReference type="GeneID" id="111281971"/>
<proteinExistence type="predicted"/>
<dbReference type="RefSeq" id="XP_022725554.1">
    <property type="nucleotide sequence ID" value="XM_022869819.1"/>
</dbReference>
<evidence type="ECO:0000313" key="2">
    <source>
        <dbReference type="Proteomes" id="UP000515121"/>
    </source>
</evidence>
<dbReference type="Gene3D" id="3.20.20.100">
    <property type="entry name" value="NADP-dependent oxidoreductase domain"/>
    <property type="match status" value="1"/>
</dbReference>
<dbReference type="PANTHER" id="PTHR42686">
    <property type="entry name" value="GH17980P-RELATED"/>
    <property type="match status" value="1"/>
</dbReference>
<dbReference type="PANTHER" id="PTHR42686:SF1">
    <property type="entry name" value="GH17980P-RELATED"/>
    <property type="match status" value="1"/>
</dbReference>
<dbReference type="OrthoDB" id="48988at2759"/>
<reference evidence="3" key="1">
    <citation type="submission" date="2025-08" db="UniProtKB">
        <authorList>
            <consortium name="RefSeq"/>
        </authorList>
    </citation>
    <scope>IDENTIFICATION</scope>
    <source>
        <tissue evidence="3">Fruit stalk</tissue>
    </source>
</reference>
<protein>
    <submittedName>
        <fullName evidence="3">L-galactose dehydrogenase-like</fullName>
    </submittedName>
</protein>
<evidence type="ECO:0000256" key="1">
    <source>
        <dbReference type="SAM" id="MobiDB-lite"/>
    </source>
</evidence>
<evidence type="ECO:0000313" key="3">
    <source>
        <dbReference type="RefSeq" id="XP_022725554.1"/>
    </source>
</evidence>
<gene>
    <name evidence="3" type="primary">LOC111281971</name>
</gene>
<dbReference type="GO" id="GO:0005829">
    <property type="term" value="C:cytosol"/>
    <property type="evidence" value="ECO:0007669"/>
    <property type="project" value="TreeGrafter"/>
</dbReference>